<dbReference type="InterPro" id="IPR013154">
    <property type="entry name" value="ADH-like_N"/>
</dbReference>
<reference evidence="3" key="1">
    <citation type="submission" date="2018-05" db="EMBL/GenBank/DDBJ databases">
        <authorList>
            <person name="Lanie J.A."/>
            <person name="Ng W.-L."/>
            <person name="Kazmierczak K.M."/>
            <person name="Andrzejewski T.M."/>
            <person name="Davidsen T.M."/>
            <person name="Wayne K.J."/>
            <person name="Tettelin H."/>
            <person name="Glass J.I."/>
            <person name="Rusch D."/>
            <person name="Podicherti R."/>
            <person name="Tsui H.-C.T."/>
            <person name="Winkler M.E."/>
        </authorList>
    </citation>
    <scope>NUCLEOTIDE SEQUENCE</scope>
</reference>
<dbReference type="Gene3D" id="3.40.50.720">
    <property type="entry name" value="NAD(P)-binding Rossmann-like Domain"/>
    <property type="match status" value="1"/>
</dbReference>
<dbReference type="GO" id="GO:0016491">
    <property type="term" value="F:oxidoreductase activity"/>
    <property type="evidence" value="ECO:0007669"/>
    <property type="project" value="InterPro"/>
</dbReference>
<dbReference type="PANTHER" id="PTHR44154">
    <property type="entry name" value="QUINONE OXIDOREDUCTASE"/>
    <property type="match status" value="1"/>
</dbReference>
<dbReference type="SUPFAM" id="SSF51735">
    <property type="entry name" value="NAD(P)-binding Rossmann-fold domains"/>
    <property type="match status" value="1"/>
</dbReference>
<sequence length="333" mass="35969">MKAYRVHEYGKAAKFIEDEINKPKVKQGHVVIGVKASSLNPVDHKILKGNLRINPALPGTLHMDVAGVITEVGEGVTAFKTGDEIYGCAGGLQGEAGNIEGALAEYMLADSNLIALKPKALSFSEAAALPLVAITAWEGLFDRAHIKKGDHILIHAGTGGVGHIGIQLAKQHGARVATTVSSEEKAKIAKRLGADEIIFYRDESVKDYTQRLTEGKGFDVVFDTIGADNLDKSLKAAKISGQVIGIVGTNQHDLTPMHMKGLSLHLVFMLLPMLTGKGRTHHNFILESIAKWIDEGLIEPLIHEEKFSFDQANEAHALFATNKHIGKIVLENT</sequence>
<dbReference type="PANTHER" id="PTHR44154:SF1">
    <property type="entry name" value="QUINONE OXIDOREDUCTASE"/>
    <property type="match status" value="1"/>
</dbReference>
<dbReference type="InterPro" id="IPR011032">
    <property type="entry name" value="GroES-like_sf"/>
</dbReference>
<dbReference type="Pfam" id="PF13602">
    <property type="entry name" value="ADH_zinc_N_2"/>
    <property type="match status" value="1"/>
</dbReference>
<evidence type="ECO:0000313" key="3">
    <source>
        <dbReference type="EMBL" id="SUZ59554.1"/>
    </source>
</evidence>
<accession>A0A381NZC6</accession>
<name>A0A381NZC6_9ZZZZ</name>
<protein>
    <recommendedName>
        <fullName evidence="2">Enoyl reductase (ER) domain-containing protein</fullName>
    </recommendedName>
</protein>
<dbReference type="CDD" id="cd08272">
    <property type="entry name" value="MDR6"/>
    <property type="match status" value="1"/>
</dbReference>
<gene>
    <name evidence="3" type="ORF">METZ01_LOCUS12408</name>
</gene>
<evidence type="ECO:0000259" key="2">
    <source>
        <dbReference type="SMART" id="SM00829"/>
    </source>
</evidence>
<proteinExistence type="predicted"/>
<evidence type="ECO:0000256" key="1">
    <source>
        <dbReference type="ARBA" id="ARBA00022857"/>
    </source>
</evidence>
<dbReference type="SMART" id="SM00829">
    <property type="entry name" value="PKS_ER"/>
    <property type="match status" value="1"/>
</dbReference>
<dbReference type="InterPro" id="IPR051603">
    <property type="entry name" value="Zinc-ADH_QOR/CCCR"/>
</dbReference>
<keyword evidence="1" id="KW-0521">NADP</keyword>
<dbReference type="SUPFAM" id="SSF50129">
    <property type="entry name" value="GroES-like"/>
    <property type="match status" value="1"/>
</dbReference>
<dbReference type="AlphaFoldDB" id="A0A381NZC6"/>
<feature type="domain" description="Enoyl reductase (ER)" evidence="2">
    <location>
        <begin position="10"/>
        <end position="330"/>
    </location>
</feature>
<dbReference type="Gene3D" id="3.90.180.10">
    <property type="entry name" value="Medium-chain alcohol dehydrogenases, catalytic domain"/>
    <property type="match status" value="1"/>
</dbReference>
<dbReference type="InterPro" id="IPR036291">
    <property type="entry name" value="NAD(P)-bd_dom_sf"/>
</dbReference>
<dbReference type="EMBL" id="UINC01000685">
    <property type="protein sequence ID" value="SUZ59554.1"/>
    <property type="molecule type" value="Genomic_DNA"/>
</dbReference>
<organism evidence="3">
    <name type="scientific">marine metagenome</name>
    <dbReference type="NCBI Taxonomy" id="408172"/>
    <lineage>
        <taxon>unclassified sequences</taxon>
        <taxon>metagenomes</taxon>
        <taxon>ecological metagenomes</taxon>
    </lineage>
</organism>
<dbReference type="Pfam" id="PF08240">
    <property type="entry name" value="ADH_N"/>
    <property type="match status" value="1"/>
</dbReference>
<dbReference type="InterPro" id="IPR020843">
    <property type="entry name" value="ER"/>
</dbReference>